<proteinExistence type="predicted"/>
<evidence type="ECO:0008006" key="3">
    <source>
        <dbReference type="Google" id="ProtNLM"/>
    </source>
</evidence>
<keyword evidence="2" id="KW-1185">Reference proteome</keyword>
<accession>A0AAF0V685</accession>
<reference evidence="1" key="1">
    <citation type="submission" date="2023-08" db="EMBL/GenBank/DDBJ databases">
        <title>A de novo genome assembly of Solanum verrucosum Schlechtendal, a Mexican diploid species geographically isolated from the other diploid A-genome species in potato relatives.</title>
        <authorList>
            <person name="Hosaka K."/>
        </authorList>
    </citation>
    <scope>NUCLEOTIDE SEQUENCE</scope>
    <source>
        <tissue evidence="1">Young leaves</tissue>
    </source>
</reference>
<protein>
    <recommendedName>
        <fullName evidence="3">Gag-pol polyprotein</fullName>
    </recommendedName>
</protein>
<sequence>MKPSAGMTTTRIRDFTRMNPLEFYGSKVNEDPQEFIDKLYKIMEIMGVSHLLNVELFTYKLKGVSQVWFKQWNEERVVDVGNMSVKKYALKFTQLAKYTMIMVADTRPMTSKFVSGVPEMVVKECRTAR</sequence>
<dbReference type="EMBL" id="CP133623">
    <property type="protein sequence ID" value="WMV57914.1"/>
    <property type="molecule type" value="Genomic_DNA"/>
</dbReference>
<name>A0AAF0V685_SOLVR</name>
<gene>
    <name evidence="1" type="ORF">MTR67_051299</name>
</gene>
<organism evidence="1 2">
    <name type="scientific">Solanum verrucosum</name>
    <dbReference type="NCBI Taxonomy" id="315347"/>
    <lineage>
        <taxon>Eukaryota</taxon>
        <taxon>Viridiplantae</taxon>
        <taxon>Streptophyta</taxon>
        <taxon>Embryophyta</taxon>
        <taxon>Tracheophyta</taxon>
        <taxon>Spermatophyta</taxon>
        <taxon>Magnoliopsida</taxon>
        <taxon>eudicotyledons</taxon>
        <taxon>Gunneridae</taxon>
        <taxon>Pentapetalae</taxon>
        <taxon>asterids</taxon>
        <taxon>lamiids</taxon>
        <taxon>Solanales</taxon>
        <taxon>Solanaceae</taxon>
        <taxon>Solanoideae</taxon>
        <taxon>Solaneae</taxon>
        <taxon>Solanum</taxon>
    </lineage>
</organism>
<evidence type="ECO:0000313" key="2">
    <source>
        <dbReference type="Proteomes" id="UP001234989"/>
    </source>
</evidence>
<dbReference type="AlphaFoldDB" id="A0AAF0V685"/>
<dbReference type="Proteomes" id="UP001234989">
    <property type="component" value="Chromosome 12"/>
</dbReference>
<evidence type="ECO:0000313" key="1">
    <source>
        <dbReference type="EMBL" id="WMV57914.1"/>
    </source>
</evidence>